<dbReference type="Proteomes" id="UP000260311">
    <property type="component" value="Segment"/>
</dbReference>
<organism evidence="1 2">
    <name type="scientific">Vibrio phage YC</name>
    <dbReference type="NCBI Taxonomy" id="2267403"/>
    <lineage>
        <taxon>Viruses</taxon>
        <taxon>Duplodnaviria</taxon>
        <taxon>Heunggongvirae</taxon>
        <taxon>Uroviricota</taxon>
        <taxon>Caudoviricetes</taxon>
        <taxon>Pantevenvirales</taxon>
        <taxon>Ackermannviridae</taxon>
        <taxon>Campanilevirus</taxon>
        <taxon>Campanilevirus YC</taxon>
    </lineage>
</organism>
<dbReference type="RefSeq" id="YP_009838294.1">
    <property type="nucleotide sequence ID" value="NC_048709.1"/>
</dbReference>
<accession>A0A384ZS37</accession>
<dbReference type="KEGG" id="vg:55608526"/>
<name>A0A384ZS37_9CAUD</name>
<dbReference type="GeneID" id="55608526"/>
<dbReference type="EMBL" id="MH375644">
    <property type="protein sequence ID" value="AXC34448.1"/>
    <property type="molecule type" value="Genomic_DNA"/>
</dbReference>
<reference evidence="1 2" key="1">
    <citation type="submission" date="2018-05" db="EMBL/GenBank/DDBJ databases">
        <title>The genome of Vibrio coralliilyticus phage YC.</title>
        <authorList>
            <person name="Benler S."/>
        </authorList>
    </citation>
    <scope>NUCLEOTIDE SEQUENCE [LARGE SCALE GENOMIC DNA]</scope>
</reference>
<proteinExistence type="predicted"/>
<evidence type="ECO:0000313" key="1">
    <source>
        <dbReference type="EMBL" id="AXC34448.1"/>
    </source>
</evidence>
<protein>
    <submittedName>
        <fullName evidence="1">Uncharacterized protein</fullName>
    </submittedName>
</protein>
<keyword evidence="2" id="KW-1185">Reference proteome</keyword>
<sequence>MEHVKSTVIYEYKGQIYHKVESVQKAHANAIGKVVDRAENYLGNASCVFTHRHRLAIFDWLKENRDEIVELLETTIDDEKGNPIRLMDVEFDS</sequence>
<evidence type="ECO:0000313" key="2">
    <source>
        <dbReference type="Proteomes" id="UP000260311"/>
    </source>
</evidence>